<reference evidence="2 3" key="1">
    <citation type="journal article" date="2012" name="Genome Biol.">
        <title>Genome and low-iron response of an oceanic diatom adapted to chronic iron limitation.</title>
        <authorList>
            <person name="Lommer M."/>
            <person name="Specht M."/>
            <person name="Roy A.S."/>
            <person name="Kraemer L."/>
            <person name="Andreson R."/>
            <person name="Gutowska M.A."/>
            <person name="Wolf J."/>
            <person name="Bergner S.V."/>
            <person name="Schilhabel M.B."/>
            <person name="Klostermeier U.C."/>
            <person name="Beiko R.G."/>
            <person name="Rosenstiel P."/>
            <person name="Hippler M."/>
            <person name="Laroche J."/>
        </authorList>
    </citation>
    <scope>NUCLEOTIDE SEQUENCE [LARGE SCALE GENOMIC DNA]</scope>
    <source>
        <strain evidence="2 3">CCMP1005</strain>
    </source>
</reference>
<feature type="compositionally biased region" description="Polar residues" evidence="1">
    <location>
        <begin position="301"/>
        <end position="310"/>
    </location>
</feature>
<dbReference type="SUPFAM" id="SSF56300">
    <property type="entry name" value="Metallo-dependent phosphatases"/>
    <property type="match status" value="1"/>
</dbReference>
<feature type="region of interest" description="Disordered" evidence="1">
    <location>
        <begin position="636"/>
        <end position="714"/>
    </location>
</feature>
<keyword evidence="3" id="KW-1185">Reference proteome</keyword>
<feature type="compositionally biased region" description="Low complexity" evidence="1">
    <location>
        <begin position="284"/>
        <end position="300"/>
    </location>
</feature>
<feature type="compositionally biased region" description="Polar residues" evidence="1">
    <location>
        <begin position="664"/>
        <end position="686"/>
    </location>
</feature>
<evidence type="ECO:0000313" key="2">
    <source>
        <dbReference type="EMBL" id="EJK55704.1"/>
    </source>
</evidence>
<dbReference type="Proteomes" id="UP000266841">
    <property type="component" value="Unassembled WGS sequence"/>
</dbReference>
<sequence length="1010" mass="110897">MGLGLFAVETIDGAAPAPKYSSSTSNRPTPAQRMRRLARRDLINATKPNTNRKISGTGNFSQELIPMHKRFDLTLASALLLSAVPVAESKLRASTEASRITVHGGSADEHASRDDHGGVLLFWQNFLTAGDETGAISPDRPTRSPTEAFAEPTRLCGGSRTTERDMSESYAVRCCSTGPNLEWEERCDGIYSQSSIGGECLVVPFRRAVEECGLVGGRLCTLGEMKSRCAKDSGCGFNRKYVWVGADENDSCETSAECLSGRCVNGLCRLGFTSNPPTGLPTNTVSGPTISPTPSPTKVSMSPTKSPSGSPQIKYYGYNLDESSKCNGDGATNWQGPAPYDDKSNTVVQFFAWGDAPYDSNCDICNTCIAEDGVTKESECTRFNCIVRNKDIESLPIQNTCTYEGYEYHCIRDKLIPYMNAKMDSGDASFSVHVGDIIKGTTPKDGGIGGNRRCTISSFTSRRDLFHQLNNFLLVVGDNEWQDCIGYDIVFQHGKRPLVSRMASNPEIFHFEYNGSAYFGLNRGQGTQFIGDISEVDFNALWVEQQLALDTTCQLKSVVFISHIGPSSDVRNKLSEYFSRCSTLPTLSIKGNDHPSTYCLSMDTEHQLELTIEAARSGPVLVSIVEDPDSGAHFFHIHDPDKNDSSSTCPELKDHTFEVPRPVQITSHSQPTSKSTRPTALSSSRLTALPPASPSGAPTRSPTDSPKIPNKWPYQATCHGEPNYSALFKSEPFSCCQNKKNTEATHSFFKPSVKPTMQPTPTGPLTFLAIGDVPYSPMEECLLPIELNKLTTSSGRFLVHLGDIQDGKIGSCPESLHLGVSELFASSPLPTLFVIGDNGWLDCDNPDESYGYWKEHLFDFHSRSDLNWPPLGTSVERDPVYPEFFSFELESILFVGQGLPASRNPRGDYEEYLVQNAAYARAKIEESSQTRALVLLGHSFGNGRGSKRSYFEFVLQIAAENPALPILMVQDNHWYDVVFHLLLTYVIIQTHYSDWLQVGNADVPGSSESL</sequence>
<evidence type="ECO:0008006" key="4">
    <source>
        <dbReference type="Google" id="ProtNLM"/>
    </source>
</evidence>
<evidence type="ECO:0000313" key="3">
    <source>
        <dbReference type="Proteomes" id="UP000266841"/>
    </source>
</evidence>
<dbReference type="OrthoDB" id="48740at2759"/>
<evidence type="ECO:0000256" key="1">
    <source>
        <dbReference type="SAM" id="MobiDB-lite"/>
    </source>
</evidence>
<dbReference type="EMBL" id="AGNL01033408">
    <property type="protein sequence ID" value="EJK55704.1"/>
    <property type="molecule type" value="Genomic_DNA"/>
</dbReference>
<name>K0RTN6_THAOC</name>
<protein>
    <recommendedName>
        <fullName evidence="4">Calcineurin-like phosphoesterase domain-containing protein</fullName>
    </recommendedName>
</protein>
<feature type="region of interest" description="Disordered" evidence="1">
    <location>
        <begin position="279"/>
        <end position="310"/>
    </location>
</feature>
<gene>
    <name evidence="2" type="ORF">THAOC_24535</name>
</gene>
<organism evidence="2 3">
    <name type="scientific">Thalassiosira oceanica</name>
    <name type="common">Marine diatom</name>
    <dbReference type="NCBI Taxonomy" id="159749"/>
    <lineage>
        <taxon>Eukaryota</taxon>
        <taxon>Sar</taxon>
        <taxon>Stramenopiles</taxon>
        <taxon>Ochrophyta</taxon>
        <taxon>Bacillariophyta</taxon>
        <taxon>Coscinodiscophyceae</taxon>
        <taxon>Thalassiosirophycidae</taxon>
        <taxon>Thalassiosirales</taxon>
        <taxon>Thalassiosiraceae</taxon>
        <taxon>Thalassiosira</taxon>
    </lineage>
</organism>
<accession>K0RTN6</accession>
<proteinExistence type="predicted"/>
<dbReference type="AlphaFoldDB" id="K0RTN6"/>
<dbReference type="InterPro" id="IPR029052">
    <property type="entry name" value="Metallo-depent_PP-like"/>
</dbReference>
<comment type="caution">
    <text evidence="2">The sequence shown here is derived from an EMBL/GenBank/DDBJ whole genome shotgun (WGS) entry which is preliminary data.</text>
</comment>
<feature type="region of interest" description="Disordered" evidence="1">
    <location>
        <begin position="134"/>
        <end position="161"/>
    </location>
</feature>